<dbReference type="AlphaFoldDB" id="A0A0W8EZT8"/>
<dbReference type="Pfam" id="PF11964">
    <property type="entry name" value="SpoIIAA-like"/>
    <property type="match status" value="1"/>
</dbReference>
<proteinExistence type="predicted"/>
<comment type="caution">
    <text evidence="1">The sequence shown here is derived from an EMBL/GenBank/DDBJ whole genome shotgun (WGS) entry which is preliminary data.</text>
</comment>
<sequence>MIEKLPGSSGNILGFRLWGKLTEADYRDILTPEIEKTLTDHPKIRVLITLERFEGWTVGGAWEDLTFALKLPSVERMALVVDDTWDEWMTWLAKAFATFTKTEIRFFRQDRNQEAWDWIRAG</sequence>
<dbReference type="InterPro" id="IPR036513">
    <property type="entry name" value="STAS_dom_sf"/>
</dbReference>
<accession>A0A0W8EZT8</accession>
<organism evidence="1">
    <name type="scientific">hydrocarbon metagenome</name>
    <dbReference type="NCBI Taxonomy" id="938273"/>
    <lineage>
        <taxon>unclassified sequences</taxon>
        <taxon>metagenomes</taxon>
        <taxon>ecological metagenomes</taxon>
    </lineage>
</organism>
<dbReference type="SUPFAM" id="SSF52091">
    <property type="entry name" value="SpoIIaa-like"/>
    <property type="match status" value="1"/>
</dbReference>
<gene>
    <name evidence="1" type="ORF">ASZ90_016229</name>
</gene>
<reference evidence="1" key="1">
    <citation type="journal article" date="2015" name="Proc. Natl. Acad. Sci. U.S.A.">
        <title>Networks of energetic and metabolic interactions define dynamics in microbial communities.</title>
        <authorList>
            <person name="Embree M."/>
            <person name="Liu J.K."/>
            <person name="Al-Bassam M.M."/>
            <person name="Zengler K."/>
        </authorList>
    </citation>
    <scope>NUCLEOTIDE SEQUENCE</scope>
</reference>
<evidence type="ECO:0008006" key="2">
    <source>
        <dbReference type="Google" id="ProtNLM"/>
    </source>
</evidence>
<dbReference type="InterPro" id="IPR021866">
    <property type="entry name" value="SpoIIAA-like"/>
</dbReference>
<evidence type="ECO:0000313" key="1">
    <source>
        <dbReference type="EMBL" id="KUG14135.1"/>
    </source>
</evidence>
<dbReference type="InterPro" id="IPR038396">
    <property type="entry name" value="SpoIIAA-like_sf"/>
</dbReference>
<protein>
    <recommendedName>
        <fullName evidence="2">STAS/SEC14 domain-containing protein</fullName>
    </recommendedName>
</protein>
<dbReference type="EMBL" id="LNQE01001697">
    <property type="protein sequence ID" value="KUG14135.1"/>
    <property type="molecule type" value="Genomic_DNA"/>
</dbReference>
<name>A0A0W8EZT8_9ZZZZ</name>
<dbReference type="Gene3D" id="3.40.50.10600">
    <property type="entry name" value="SpoIIaa-like domains"/>
    <property type="match status" value="1"/>
</dbReference>